<feature type="transmembrane region" description="Helical" evidence="4">
    <location>
        <begin position="229"/>
        <end position="251"/>
    </location>
</feature>
<feature type="transmembrane region" description="Helical" evidence="4">
    <location>
        <begin position="21"/>
        <end position="42"/>
    </location>
</feature>
<dbReference type="Gene3D" id="1.20.1250.20">
    <property type="entry name" value="MFS general substrate transporter like domains"/>
    <property type="match status" value="1"/>
</dbReference>
<feature type="transmembrane region" description="Helical" evidence="4">
    <location>
        <begin position="148"/>
        <end position="167"/>
    </location>
</feature>
<feature type="transmembrane region" description="Helical" evidence="4">
    <location>
        <begin position="388"/>
        <end position="407"/>
    </location>
</feature>
<feature type="transmembrane region" description="Helical" evidence="4">
    <location>
        <begin position="91"/>
        <end position="109"/>
    </location>
</feature>
<dbReference type="InterPro" id="IPR011701">
    <property type="entry name" value="MFS"/>
</dbReference>
<dbReference type="Proteomes" id="UP001596013">
    <property type="component" value="Unassembled WGS sequence"/>
</dbReference>
<dbReference type="PANTHER" id="PTHR42910:SF1">
    <property type="entry name" value="MAJOR FACILITATOR SUPERFAMILY (MFS) PROFILE DOMAIN-CONTAINING PROTEIN"/>
    <property type="match status" value="1"/>
</dbReference>
<keyword evidence="3 4" id="KW-0472">Membrane</keyword>
<feature type="transmembrane region" description="Helical" evidence="4">
    <location>
        <begin position="115"/>
        <end position="136"/>
    </location>
</feature>
<keyword evidence="7" id="KW-1185">Reference proteome</keyword>
<dbReference type="Pfam" id="PF07690">
    <property type="entry name" value="MFS_1"/>
    <property type="match status" value="1"/>
</dbReference>
<feature type="transmembrane region" description="Helical" evidence="4">
    <location>
        <begin position="54"/>
        <end position="79"/>
    </location>
</feature>
<feature type="transmembrane region" description="Helical" evidence="4">
    <location>
        <begin position="263"/>
        <end position="283"/>
    </location>
</feature>
<dbReference type="EMBL" id="JBHSMK010000005">
    <property type="protein sequence ID" value="MFC5436915.1"/>
    <property type="molecule type" value="Genomic_DNA"/>
</dbReference>
<dbReference type="InterPro" id="IPR036259">
    <property type="entry name" value="MFS_trans_sf"/>
</dbReference>
<evidence type="ECO:0000256" key="2">
    <source>
        <dbReference type="ARBA" id="ARBA00022989"/>
    </source>
</evidence>
<evidence type="ECO:0000256" key="4">
    <source>
        <dbReference type="SAM" id="Phobius"/>
    </source>
</evidence>
<evidence type="ECO:0000313" key="6">
    <source>
        <dbReference type="EMBL" id="MFC5436915.1"/>
    </source>
</evidence>
<protein>
    <submittedName>
        <fullName evidence="6">MFS transporter</fullName>
    </submittedName>
</protein>
<dbReference type="CDD" id="cd17324">
    <property type="entry name" value="MFS_NepI_like"/>
    <property type="match status" value="1"/>
</dbReference>
<evidence type="ECO:0000256" key="1">
    <source>
        <dbReference type="ARBA" id="ARBA00022692"/>
    </source>
</evidence>
<feature type="domain" description="Major facilitator superfamily (MFS) profile" evidence="5">
    <location>
        <begin position="20"/>
        <end position="420"/>
    </location>
</feature>
<feature type="transmembrane region" description="Helical" evidence="4">
    <location>
        <begin position="363"/>
        <end position="382"/>
    </location>
</feature>
<dbReference type="InterPro" id="IPR020846">
    <property type="entry name" value="MFS_dom"/>
</dbReference>
<feature type="transmembrane region" description="Helical" evidence="4">
    <location>
        <begin position="179"/>
        <end position="198"/>
    </location>
</feature>
<name>A0ABW0JLR6_9GAMM</name>
<feature type="transmembrane region" description="Helical" evidence="4">
    <location>
        <begin position="323"/>
        <end position="342"/>
    </location>
</feature>
<accession>A0ABW0JLR6</accession>
<reference evidence="7" key="1">
    <citation type="journal article" date="2019" name="Int. J. Syst. Evol. Microbiol.">
        <title>The Global Catalogue of Microorganisms (GCM) 10K type strain sequencing project: providing services to taxonomists for standard genome sequencing and annotation.</title>
        <authorList>
            <consortium name="The Broad Institute Genomics Platform"/>
            <consortium name="The Broad Institute Genome Sequencing Center for Infectious Disease"/>
            <person name="Wu L."/>
            <person name="Ma J."/>
        </authorList>
    </citation>
    <scope>NUCLEOTIDE SEQUENCE [LARGE SCALE GENOMIC DNA]</scope>
    <source>
        <strain evidence="7">JCM 17130</strain>
    </source>
</reference>
<evidence type="ECO:0000259" key="5">
    <source>
        <dbReference type="PROSITE" id="PS50850"/>
    </source>
</evidence>
<comment type="caution">
    <text evidence="6">The sequence shown here is derived from an EMBL/GenBank/DDBJ whole genome shotgun (WGS) entry which is preliminary data.</text>
</comment>
<feature type="transmembrane region" description="Helical" evidence="4">
    <location>
        <begin position="295"/>
        <end position="317"/>
    </location>
</feature>
<proteinExistence type="predicted"/>
<gene>
    <name evidence="6" type="ORF">ACFPME_10135</name>
</gene>
<evidence type="ECO:0000256" key="3">
    <source>
        <dbReference type="ARBA" id="ARBA00023136"/>
    </source>
</evidence>
<dbReference type="PROSITE" id="PS50850">
    <property type="entry name" value="MFS"/>
    <property type="match status" value="1"/>
</dbReference>
<keyword evidence="1 4" id="KW-0812">Transmembrane</keyword>
<dbReference type="RefSeq" id="WP_377304799.1">
    <property type="nucleotide sequence ID" value="NZ_JBHSMK010000005.1"/>
</dbReference>
<dbReference type="SUPFAM" id="SSF103473">
    <property type="entry name" value="MFS general substrate transporter"/>
    <property type="match status" value="1"/>
</dbReference>
<keyword evidence="2 4" id="KW-1133">Transmembrane helix</keyword>
<sequence length="420" mass="43243">MRFDSPHQLAMGEARAPTPPLTGPLTALFAFAVSVIIINLTAAQPLTGPVARALHLPASLVGLVAMLPQLGYAVGMLFVVPLADLLENRRLTVVTLLSCALMLALAAVAPTASLFFFAICFAGTTSCAIQILVPLAAAMAHPDRRGSAVGNVMSGVMLGILFSRPLASLVAGTLGWRAFYGMLAGLDALLAVALWRWLPLRQPASAQPYPALVASLWTLWRREAVLRRYAYSAAIVMAAFGAFWTGIGLRLVQAPFSLGSNGLAMFAFAGVAGIVIAPLAGNAGDRGYSAAGMPIAHACLLAGSVLAGIAGTGWLGLDIAAHPALALALLVAAAIIIDAGAIGDQTLGRRAINMLDPGARSRLNGLFVGVFFIGGGIGAASAGVMWAIAGWTGICALCLAFSALAFVGDMLARRYRLDAD</sequence>
<evidence type="ECO:0000313" key="7">
    <source>
        <dbReference type="Proteomes" id="UP001596013"/>
    </source>
</evidence>
<organism evidence="6 7">
    <name type="scientific">Rhodanobacter umsongensis</name>
    <dbReference type="NCBI Taxonomy" id="633153"/>
    <lineage>
        <taxon>Bacteria</taxon>
        <taxon>Pseudomonadati</taxon>
        <taxon>Pseudomonadota</taxon>
        <taxon>Gammaproteobacteria</taxon>
        <taxon>Lysobacterales</taxon>
        <taxon>Rhodanobacteraceae</taxon>
        <taxon>Rhodanobacter</taxon>
    </lineage>
</organism>
<dbReference type="PANTHER" id="PTHR42910">
    <property type="entry name" value="TRANSPORTER SCO4007-RELATED"/>
    <property type="match status" value="1"/>
</dbReference>